<proteinExistence type="predicted"/>
<dbReference type="GO" id="GO:0003700">
    <property type="term" value="F:DNA-binding transcription factor activity"/>
    <property type="evidence" value="ECO:0007669"/>
    <property type="project" value="InterPro"/>
</dbReference>
<dbReference type="SUPFAM" id="SSF46785">
    <property type="entry name" value="Winged helix' DNA-binding domain"/>
    <property type="match status" value="1"/>
</dbReference>
<dbReference type="AlphaFoldDB" id="A0A7M1XK84"/>
<evidence type="ECO:0000256" key="2">
    <source>
        <dbReference type="ARBA" id="ARBA00023125"/>
    </source>
</evidence>
<dbReference type="PROSITE" id="PS50995">
    <property type="entry name" value="HTH_MARR_2"/>
    <property type="match status" value="1"/>
</dbReference>
<evidence type="ECO:0000313" key="5">
    <source>
        <dbReference type="EMBL" id="QOS39201.1"/>
    </source>
</evidence>
<keyword evidence="2" id="KW-0238">DNA-binding</keyword>
<dbReference type="SMART" id="SM00347">
    <property type="entry name" value="HTH_MARR"/>
    <property type="match status" value="1"/>
</dbReference>
<dbReference type="InterPro" id="IPR036388">
    <property type="entry name" value="WH-like_DNA-bd_sf"/>
</dbReference>
<dbReference type="EMBL" id="CP031517">
    <property type="protein sequence ID" value="QOS39201.1"/>
    <property type="molecule type" value="Genomic_DNA"/>
</dbReference>
<keyword evidence="3" id="KW-0804">Transcription</keyword>
<accession>A0A7M1XK84</accession>
<evidence type="ECO:0000256" key="3">
    <source>
        <dbReference type="ARBA" id="ARBA00023163"/>
    </source>
</evidence>
<name>A0A7M1XK84_9SPIR</name>
<dbReference type="KEGG" id="trc:DYE49_01515"/>
<organism evidence="5 6">
    <name type="scientific">Treponema rectale</name>
    <dbReference type="NCBI Taxonomy" id="744512"/>
    <lineage>
        <taxon>Bacteria</taxon>
        <taxon>Pseudomonadati</taxon>
        <taxon>Spirochaetota</taxon>
        <taxon>Spirochaetia</taxon>
        <taxon>Spirochaetales</taxon>
        <taxon>Treponemataceae</taxon>
        <taxon>Treponema</taxon>
    </lineage>
</organism>
<dbReference type="InterPro" id="IPR036390">
    <property type="entry name" value="WH_DNA-bd_sf"/>
</dbReference>
<dbReference type="InterPro" id="IPR000835">
    <property type="entry name" value="HTH_MarR-typ"/>
</dbReference>
<dbReference type="PANTHER" id="PTHR42756">
    <property type="entry name" value="TRANSCRIPTIONAL REGULATOR, MARR"/>
    <property type="match status" value="1"/>
</dbReference>
<dbReference type="PANTHER" id="PTHR42756:SF1">
    <property type="entry name" value="TRANSCRIPTIONAL REPRESSOR OF EMRAB OPERON"/>
    <property type="match status" value="1"/>
</dbReference>
<dbReference type="PRINTS" id="PR00598">
    <property type="entry name" value="HTHMARR"/>
</dbReference>
<dbReference type="GO" id="GO:0003677">
    <property type="term" value="F:DNA binding"/>
    <property type="evidence" value="ECO:0007669"/>
    <property type="project" value="UniProtKB-KW"/>
</dbReference>
<dbReference type="Gene3D" id="1.10.10.10">
    <property type="entry name" value="Winged helix-like DNA-binding domain superfamily/Winged helix DNA-binding domain"/>
    <property type="match status" value="1"/>
</dbReference>
<dbReference type="Proteomes" id="UP000593591">
    <property type="component" value="Chromosome"/>
</dbReference>
<feature type="domain" description="HTH marR-type" evidence="4">
    <location>
        <begin position="18"/>
        <end position="154"/>
    </location>
</feature>
<gene>
    <name evidence="5" type="ORF">DYE49_01515</name>
</gene>
<evidence type="ECO:0000259" key="4">
    <source>
        <dbReference type="PROSITE" id="PS50995"/>
    </source>
</evidence>
<evidence type="ECO:0000313" key="6">
    <source>
        <dbReference type="Proteomes" id="UP000593591"/>
    </source>
</evidence>
<dbReference type="Pfam" id="PF12802">
    <property type="entry name" value="MarR_2"/>
    <property type="match status" value="1"/>
</dbReference>
<evidence type="ECO:0000256" key="1">
    <source>
        <dbReference type="ARBA" id="ARBA00023015"/>
    </source>
</evidence>
<sequence length="167" mass="19186">MIDIVRVRTIRRLTMIENKPLGAQIHMTANCIDNFISVFLAKNLPSNITAMEGMTLKFIYHAKRVVYAKDIMQFTKLSKATTSQTLTSMVKKGLIEMQEKEGDKRSKSIVLTPLGEKEFHAFSESFKKINEICESSFTPEEKEQLSKLLEKFRNNVTIDRNEVCYGK</sequence>
<protein>
    <submittedName>
        <fullName evidence="5">MarR family transcriptional regulator</fullName>
    </submittedName>
</protein>
<reference evidence="5 6" key="1">
    <citation type="submission" date="2018-08" db="EMBL/GenBank/DDBJ databases">
        <title>The first complete genome of Treponema rectale (CHPAT), a commensal spirochete of the bovine rectum.</title>
        <authorList>
            <person name="Staton G.J."/>
            <person name="Clegg S.R."/>
            <person name="Carter S.D."/>
            <person name="Radford A.D."/>
            <person name="Darby A."/>
            <person name="Hall N."/>
            <person name="Birtles R.J."/>
            <person name="Evans N.J."/>
        </authorList>
    </citation>
    <scope>NUCLEOTIDE SEQUENCE [LARGE SCALE GENOMIC DNA]</scope>
    <source>
        <strain evidence="5 6">CHPA</strain>
    </source>
</reference>
<keyword evidence="1" id="KW-0805">Transcription regulation</keyword>